<evidence type="ECO:0000256" key="3">
    <source>
        <dbReference type="ARBA" id="ARBA00022771"/>
    </source>
</evidence>
<feature type="region of interest" description="Disordered" evidence="6">
    <location>
        <begin position="261"/>
        <end position="296"/>
    </location>
</feature>
<gene>
    <name evidence="8" type="ORF">ALC62_04205</name>
</gene>
<feature type="domain" description="C2H2-type" evidence="7">
    <location>
        <begin position="915"/>
        <end position="943"/>
    </location>
</feature>
<feature type="region of interest" description="Disordered" evidence="6">
    <location>
        <begin position="375"/>
        <end position="397"/>
    </location>
</feature>
<dbReference type="PANTHER" id="PTHR24379:SF121">
    <property type="entry name" value="C2H2-TYPE DOMAIN-CONTAINING PROTEIN"/>
    <property type="match status" value="1"/>
</dbReference>
<dbReference type="PROSITE" id="PS00028">
    <property type="entry name" value="ZINC_FINGER_C2H2_1"/>
    <property type="match status" value="4"/>
</dbReference>
<name>A0A195CVW6_9HYME</name>
<evidence type="ECO:0000313" key="9">
    <source>
        <dbReference type="Proteomes" id="UP000078542"/>
    </source>
</evidence>
<dbReference type="InterPro" id="IPR013087">
    <property type="entry name" value="Znf_C2H2_type"/>
</dbReference>
<dbReference type="AlphaFoldDB" id="A0A195CVW6"/>
<dbReference type="Gene3D" id="3.30.160.60">
    <property type="entry name" value="Classic Zinc Finger"/>
    <property type="match status" value="1"/>
</dbReference>
<dbReference type="PANTHER" id="PTHR24379">
    <property type="entry name" value="KRAB AND ZINC FINGER DOMAIN-CONTAINING"/>
    <property type="match status" value="1"/>
</dbReference>
<feature type="domain" description="C2H2-type" evidence="7">
    <location>
        <begin position="434"/>
        <end position="456"/>
    </location>
</feature>
<organism evidence="8 9">
    <name type="scientific">Cyphomyrmex costatus</name>
    <dbReference type="NCBI Taxonomy" id="456900"/>
    <lineage>
        <taxon>Eukaryota</taxon>
        <taxon>Metazoa</taxon>
        <taxon>Ecdysozoa</taxon>
        <taxon>Arthropoda</taxon>
        <taxon>Hexapoda</taxon>
        <taxon>Insecta</taxon>
        <taxon>Pterygota</taxon>
        <taxon>Neoptera</taxon>
        <taxon>Endopterygota</taxon>
        <taxon>Hymenoptera</taxon>
        <taxon>Apocrita</taxon>
        <taxon>Aculeata</taxon>
        <taxon>Formicoidea</taxon>
        <taxon>Formicidae</taxon>
        <taxon>Myrmicinae</taxon>
        <taxon>Cyphomyrmex</taxon>
    </lineage>
</organism>
<keyword evidence="4" id="KW-0862">Zinc</keyword>
<keyword evidence="3 5" id="KW-0863">Zinc-finger</keyword>
<feature type="domain" description="C2H2-type" evidence="7">
    <location>
        <begin position="219"/>
        <end position="247"/>
    </location>
</feature>
<dbReference type="Pfam" id="PF00096">
    <property type="entry name" value="zf-C2H2"/>
    <property type="match status" value="2"/>
</dbReference>
<feature type="domain" description="C2H2-type" evidence="7">
    <location>
        <begin position="944"/>
        <end position="971"/>
    </location>
</feature>
<dbReference type="EMBL" id="KQ977220">
    <property type="protein sequence ID" value="KYN04821.1"/>
    <property type="molecule type" value="Genomic_DNA"/>
</dbReference>
<dbReference type="SMART" id="SM00355">
    <property type="entry name" value="ZnF_C2H2"/>
    <property type="match status" value="10"/>
</dbReference>
<dbReference type="InterPro" id="IPR036236">
    <property type="entry name" value="Znf_C2H2_sf"/>
</dbReference>
<dbReference type="STRING" id="456900.A0A195CVW6"/>
<dbReference type="Proteomes" id="UP000078542">
    <property type="component" value="Unassembled WGS sequence"/>
</dbReference>
<sequence length="971" mass="112068">MSNGAEKEACCDTVESKKDSEIAVNQPDTDSGQQQFAINNTANVLVSEEIQIPSVFPQTAPFASCPRMADDTTTIHGDTDDTTILIPSSNLTEFQIECKPEPDTELVTSNNDDPLAFDESSTLHFPIFIPTIKDPVVLLERCDKIWETLQLIKTVQVEKLTVPTNDDCNKNKEEKNEEKVQHLDKAEQSVSYVKSRLRLKSNNAVPPFKVSVLRTKKLYPCTTCGNQYLERRSLRKHSERVHGIVLPLLVQRKRLKHNALNRKKFNGARQVSSISKEKNNSEKLSDNKDSGEKMTTRTKLTKVETTTSPPTTSTQFVKCTLCQQKVLSLRKHLINYHKIGGSTSVMEQLESSLLSETKTSSEDKQTALKNEPHQDGFRIMDNENDTRGTSKIQGKRRYKLSYPRKKRKLNNERYTFVQNPPTITQKKILNAYSYKCDICLGMYKTAHSLCKHKRNHILRGETKENFHKFPCRYFNSPFNKNYKSLQPSMKSANTVSKNANSRINKEDKLQLNNSKPNALRNQNSSISNRAIRYNERMNRNNDTTCICGRSFRNPHTLFLHKNNCELCQNEDTVKNTRVSSDRDSGIGINITIKKRNDSYEIVGKDDEDKLNVSKTYFEEDTSSVSHKSNYTKNVVKASINQQVLVTSDSSKYSKDHSILKLEDTDEDVIIDIEDDVQTGLDEYNTMKQMTTQKNGKQSSSQNDMKEVYQNKRELRSTNKRYLSSKVKLDHFYTETEVRTIQFKPMMCGYCMEEFSNIKLYDNHQCTVTKGRSFDEFSLRLLCFFCKELLNSYSEFDEHMRFKHFDHGYHCFQCPERFTNDKSRLSHFHSEHNDLICKFCDKKISISSKTPHEGYHLGFGYPCHKCKKAYTNNKNLSYHRYTIHFNGADNLVTCTICLKSVKLKTFRGHMKGHKHNACYFCGKVFSDKVGLEYHTMMNHGTNSKLKCNMCGTRFYTKKQLERHEKIDGCNRE</sequence>
<evidence type="ECO:0000259" key="7">
    <source>
        <dbReference type="PROSITE" id="PS50157"/>
    </source>
</evidence>
<keyword evidence="1" id="KW-0479">Metal-binding</keyword>
<dbReference type="PROSITE" id="PS50157">
    <property type="entry name" value="ZINC_FINGER_C2H2_2"/>
    <property type="match status" value="5"/>
</dbReference>
<dbReference type="GO" id="GO:0008270">
    <property type="term" value="F:zinc ion binding"/>
    <property type="evidence" value="ECO:0007669"/>
    <property type="project" value="UniProtKB-KW"/>
</dbReference>
<evidence type="ECO:0000256" key="1">
    <source>
        <dbReference type="ARBA" id="ARBA00022723"/>
    </source>
</evidence>
<feature type="compositionally biased region" description="Basic and acidic residues" evidence="6">
    <location>
        <begin position="375"/>
        <end position="388"/>
    </location>
</feature>
<protein>
    <recommendedName>
        <fullName evidence="7">C2H2-type domain-containing protein</fullName>
    </recommendedName>
</protein>
<keyword evidence="9" id="KW-1185">Reference proteome</keyword>
<evidence type="ECO:0000256" key="2">
    <source>
        <dbReference type="ARBA" id="ARBA00022737"/>
    </source>
</evidence>
<evidence type="ECO:0000313" key="8">
    <source>
        <dbReference type="EMBL" id="KYN04821.1"/>
    </source>
</evidence>
<reference evidence="8 9" key="1">
    <citation type="submission" date="2016-03" db="EMBL/GenBank/DDBJ databases">
        <title>Cyphomyrmex costatus WGS genome.</title>
        <authorList>
            <person name="Nygaard S."/>
            <person name="Hu H."/>
            <person name="Boomsma J."/>
            <person name="Zhang G."/>
        </authorList>
    </citation>
    <scope>NUCLEOTIDE SEQUENCE [LARGE SCALE GENOMIC DNA]</scope>
    <source>
        <strain evidence="8">MS0001</strain>
        <tissue evidence="8">Whole body</tissue>
    </source>
</reference>
<evidence type="ECO:0000256" key="5">
    <source>
        <dbReference type="PROSITE-ProRule" id="PRU00042"/>
    </source>
</evidence>
<dbReference type="SUPFAM" id="SSF57667">
    <property type="entry name" value="beta-beta-alpha zinc fingers"/>
    <property type="match status" value="2"/>
</dbReference>
<proteinExistence type="predicted"/>
<evidence type="ECO:0000256" key="4">
    <source>
        <dbReference type="ARBA" id="ARBA00022833"/>
    </source>
</evidence>
<accession>A0A195CVW6</accession>
<keyword evidence="2" id="KW-0677">Repeat</keyword>
<evidence type="ECO:0000256" key="6">
    <source>
        <dbReference type="SAM" id="MobiDB-lite"/>
    </source>
</evidence>
<feature type="compositionally biased region" description="Basic and acidic residues" evidence="6">
    <location>
        <begin position="275"/>
        <end position="295"/>
    </location>
</feature>
<feature type="domain" description="C2H2-type" evidence="7">
    <location>
        <begin position="860"/>
        <end position="888"/>
    </location>
</feature>
<feature type="region of interest" description="Disordered" evidence="6">
    <location>
        <begin position="1"/>
        <end position="33"/>
    </location>
</feature>
<feature type="compositionally biased region" description="Basic and acidic residues" evidence="6">
    <location>
        <begin position="1"/>
        <end position="21"/>
    </location>
</feature>